<feature type="compositionally biased region" description="Low complexity" evidence="1">
    <location>
        <begin position="292"/>
        <end position="303"/>
    </location>
</feature>
<protein>
    <recommendedName>
        <fullName evidence="2">Arm-like repeat domain-containing protein</fullName>
    </recommendedName>
</protein>
<organism evidence="3 4">
    <name type="scientific">Mortierella polycephala</name>
    <dbReference type="NCBI Taxonomy" id="41804"/>
    <lineage>
        <taxon>Eukaryota</taxon>
        <taxon>Fungi</taxon>
        <taxon>Fungi incertae sedis</taxon>
        <taxon>Mucoromycota</taxon>
        <taxon>Mortierellomycotina</taxon>
        <taxon>Mortierellomycetes</taxon>
        <taxon>Mortierellales</taxon>
        <taxon>Mortierellaceae</taxon>
        <taxon>Mortierella</taxon>
    </lineage>
</organism>
<feature type="compositionally biased region" description="Polar residues" evidence="1">
    <location>
        <begin position="215"/>
        <end position="241"/>
    </location>
</feature>
<accession>A0A9P6PFX1</accession>
<feature type="non-terminal residue" evidence="3">
    <location>
        <position position="386"/>
    </location>
</feature>
<evidence type="ECO:0000256" key="1">
    <source>
        <dbReference type="SAM" id="MobiDB-lite"/>
    </source>
</evidence>
<evidence type="ECO:0000313" key="4">
    <source>
        <dbReference type="Proteomes" id="UP000726737"/>
    </source>
</evidence>
<keyword evidence="4" id="KW-1185">Reference proteome</keyword>
<feature type="domain" description="Arm-like repeat" evidence="2">
    <location>
        <begin position="320"/>
        <end position="381"/>
    </location>
</feature>
<dbReference type="Pfam" id="PF23948">
    <property type="entry name" value="ARM_5"/>
    <property type="match status" value="1"/>
</dbReference>
<reference evidence="3" key="1">
    <citation type="journal article" date="2020" name="Fungal Divers.">
        <title>Resolving the Mortierellaceae phylogeny through synthesis of multi-gene phylogenetics and phylogenomics.</title>
        <authorList>
            <person name="Vandepol N."/>
            <person name="Liber J."/>
            <person name="Desiro A."/>
            <person name="Na H."/>
            <person name="Kennedy M."/>
            <person name="Barry K."/>
            <person name="Grigoriev I.V."/>
            <person name="Miller A.N."/>
            <person name="O'Donnell K."/>
            <person name="Stajich J.E."/>
            <person name="Bonito G."/>
        </authorList>
    </citation>
    <scope>NUCLEOTIDE SEQUENCE</scope>
    <source>
        <strain evidence="3">KOD948</strain>
    </source>
</reference>
<feature type="compositionally biased region" description="Polar residues" evidence="1">
    <location>
        <begin position="172"/>
        <end position="191"/>
    </location>
</feature>
<evidence type="ECO:0000259" key="2">
    <source>
        <dbReference type="Pfam" id="PF23948"/>
    </source>
</evidence>
<dbReference type="AlphaFoldDB" id="A0A9P6PFX1"/>
<feature type="region of interest" description="Disordered" evidence="1">
    <location>
        <begin position="290"/>
        <end position="311"/>
    </location>
</feature>
<gene>
    <name evidence="3" type="ORF">BG011_001759</name>
</gene>
<sequence length="386" mass="42698">ISVRRRKEDQSHTIPPSVEETKCYKFYIKSPLLKDTQGTNPDHFAVGQRIQELSLLIKDTFVYDMGCCSCLSPSPQKSLKCAQGHLRKAQHETKQGSKMKHCNRAEKALSKIMDEAKEALLSTNTAEDQTLCNEISRAYLDLSELLKSLGQNSRAQGTLGQAKYWQCVPDTNGHSASSTTPGQPCSENNTRPTHDHTTHMPPDINTQPTHDHTTHTLPENNTQPICDQTTHAPPENNTQQTYSKVAQVPPEIFPQNTTRPIVDYGLPKRGERVASTSQLAYCVGLLPKVSTPSAPSSSSPPAAQLEELPNESQSAWIHATTNDATEQKRLRRMAAEVVKLFISVSLKDTSTVTEVVHLAPILEKDHYRGLLETFIDGIGKSTLLDL</sequence>
<feature type="non-terminal residue" evidence="3">
    <location>
        <position position="1"/>
    </location>
</feature>
<evidence type="ECO:0000313" key="3">
    <source>
        <dbReference type="EMBL" id="KAG0247271.1"/>
    </source>
</evidence>
<feature type="region of interest" description="Disordered" evidence="1">
    <location>
        <begin position="172"/>
        <end position="241"/>
    </location>
</feature>
<proteinExistence type="predicted"/>
<dbReference type="InterPro" id="IPR056251">
    <property type="entry name" value="Arm_rpt_dom"/>
</dbReference>
<dbReference type="Proteomes" id="UP000726737">
    <property type="component" value="Unassembled WGS sequence"/>
</dbReference>
<dbReference type="OrthoDB" id="2435592at2759"/>
<name>A0A9P6PFX1_9FUNG</name>
<comment type="caution">
    <text evidence="3">The sequence shown here is derived from an EMBL/GenBank/DDBJ whole genome shotgun (WGS) entry which is preliminary data.</text>
</comment>
<dbReference type="EMBL" id="JAAAJA010001494">
    <property type="protein sequence ID" value="KAG0247271.1"/>
    <property type="molecule type" value="Genomic_DNA"/>
</dbReference>